<evidence type="ECO:0000259" key="1">
    <source>
        <dbReference type="PROSITE" id="PS50097"/>
    </source>
</evidence>
<evidence type="ECO:0000313" key="3">
    <source>
        <dbReference type="Proteomes" id="UP000230233"/>
    </source>
</evidence>
<dbReference type="Pfam" id="PF00651">
    <property type="entry name" value="BTB"/>
    <property type="match status" value="1"/>
</dbReference>
<name>A0A2G5TH26_9PELO</name>
<dbReference type="PROSITE" id="PS50097">
    <property type="entry name" value="BTB"/>
    <property type="match status" value="1"/>
</dbReference>
<gene>
    <name evidence="2" type="primary">Cnig_chr_V.g19145</name>
    <name evidence="2" type="ORF">B9Z55_019145</name>
</gene>
<dbReference type="Gene3D" id="3.30.710.10">
    <property type="entry name" value="Potassium Channel Kv1.1, Chain A"/>
    <property type="match status" value="1"/>
</dbReference>
<dbReference type="AlphaFoldDB" id="A0A2G5TH26"/>
<dbReference type="InterPro" id="IPR011333">
    <property type="entry name" value="SKP1/BTB/POZ_sf"/>
</dbReference>
<proteinExistence type="predicted"/>
<organism evidence="2 3">
    <name type="scientific">Caenorhabditis nigoni</name>
    <dbReference type="NCBI Taxonomy" id="1611254"/>
    <lineage>
        <taxon>Eukaryota</taxon>
        <taxon>Metazoa</taxon>
        <taxon>Ecdysozoa</taxon>
        <taxon>Nematoda</taxon>
        <taxon>Chromadorea</taxon>
        <taxon>Rhabditida</taxon>
        <taxon>Rhabditina</taxon>
        <taxon>Rhabditomorpha</taxon>
        <taxon>Rhabditoidea</taxon>
        <taxon>Rhabditidae</taxon>
        <taxon>Peloderinae</taxon>
        <taxon>Caenorhabditis</taxon>
    </lineage>
</organism>
<feature type="domain" description="BTB" evidence="1">
    <location>
        <begin position="186"/>
        <end position="245"/>
    </location>
</feature>
<accession>A0A2G5TH26</accession>
<dbReference type="CDD" id="cd18186">
    <property type="entry name" value="BTB_POZ_ZBTB_KLHL-like"/>
    <property type="match status" value="1"/>
</dbReference>
<dbReference type="InterPro" id="IPR052664">
    <property type="entry name" value="BTB-MATH_domain_protein"/>
</dbReference>
<dbReference type="EMBL" id="PDUG01000005">
    <property type="protein sequence ID" value="PIC26625.1"/>
    <property type="molecule type" value="Genomic_DNA"/>
</dbReference>
<sequence>MPHQSLLLITVDCSVLDFSRLQNQLRLALDYIHSADRSSNKFSIMSDNKEFKISQVFNNLSSLRHWRDGDILKRFGAYWRIHLFVYPNGDMHQHLVCEKSQTDNWSIRTTCDVIVNGKPFKKGLHFEFQQVQTLWYASYILKSSYRKFGIDESVKIEFNVKINNMTGIGKKKKSINFDDDVAKEFSDVVVIAGNQKFYMNKMYLSFHSTYFKTLFSGNFSEPEKSEIELEHIDPQDFQYFLELIYGISVVDDDTVSDILLLADFFNAKTAVKRCEDFLLNLSEKPLKEKFEAATQFKLEELTKTCIFGIKNRDEIRSVMPDDPSEIDHSIWKKLVEKSLTIS</sequence>
<dbReference type="SMART" id="SM00225">
    <property type="entry name" value="BTB"/>
    <property type="match status" value="1"/>
</dbReference>
<dbReference type="PANTHER" id="PTHR22743">
    <property type="entry name" value="MEPRIN/TRAF-LIKE MATH FAMILY-C.ELEGANS"/>
    <property type="match status" value="1"/>
</dbReference>
<dbReference type="InterPro" id="IPR000210">
    <property type="entry name" value="BTB/POZ_dom"/>
</dbReference>
<comment type="caution">
    <text evidence="2">The sequence shown here is derived from an EMBL/GenBank/DDBJ whole genome shotgun (WGS) entry which is preliminary data.</text>
</comment>
<reference evidence="3" key="1">
    <citation type="submission" date="2017-10" db="EMBL/GenBank/DDBJ databases">
        <title>Rapid genome shrinkage in a self-fertile nematode reveals novel sperm competition proteins.</title>
        <authorList>
            <person name="Yin D."/>
            <person name="Schwarz E.M."/>
            <person name="Thomas C.G."/>
            <person name="Felde R.L."/>
            <person name="Korf I.F."/>
            <person name="Cutter A.D."/>
            <person name="Schartner C.M."/>
            <person name="Ralston E.J."/>
            <person name="Meyer B.J."/>
            <person name="Haag E.S."/>
        </authorList>
    </citation>
    <scope>NUCLEOTIDE SEQUENCE [LARGE SCALE GENOMIC DNA]</scope>
    <source>
        <strain evidence="3">JU1422</strain>
    </source>
</reference>
<dbReference type="SUPFAM" id="SSF54695">
    <property type="entry name" value="POZ domain"/>
    <property type="match status" value="1"/>
</dbReference>
<evidence type="ECO:0000313" key="2">
    <source>
        <dbReference type="EMBL" id="PIC26625.1"/>
    </source>
</evidence>
<dbReference type="PANTHER" id="PTHR22743:SF165">
    <property type="entry name" value="BTB AND MATH DOMAIN CONTAINING-RELATED"/>
    <property type="match status" value="1"/>
</dbReference>
<keyword evidence="3" id="KW-1185">Reference proteome</keyword>
<dbReference type="Proteomes" id="UP000230233">
    <property type="component" value="Chromosome V"/>
</dbReference>
<protein>
    <recommendedName>
        <fullName evidence="1">BTB domain-containing protein</fullName>
    </recommendedName>
</protein>